<evidence type="ECO:0000256" key="10">
    <source>
        <dbReference type="ARBA" id="ARBA00022553"/>
    </source>
</evidence>
<sequence length="979" mass="111488">MVLAEFFIPHGHCYLWKSELVSLHIVSDALTAVAYYSIPLTLSYFVLKRQDVPFNWIFLLFGAFIVSCGTTHIMEIWTLWHPDYWLSGWIKAFAAVVSLYTAFELVSLLPQALAMPSAAQFEAVKSEIKERLRAEAELQQAIVKLKQEMAERQQAEKALRESEERLQLALEGSALGWWDWNITTGQTYFDSSWKRMLGYEVEEIDNNYESWKQLMHPQDKPRVMEVLHAYLRETLPLYEVEFRMRSKSGQWKWILIHGKVFERDESGAPVRMLGTQKDISDRKLAQERLRHSEANLATAQKIAHIGNWEFDVVSGEITWSEEKFRILGLDPTQPEPQYAELLEKIHPDDRKLFQQATSQALAFGTGYELDYRVVRPDGQVRYIEGRGEAVVNEQGQVIRLFGTALDITDRKRVEEALQESVQRERAIARAIQRMRQTLDIEAIFSATTEELRQLMNCDRVLIYRFNPDWSGEIVSESVGSEWISLLQEQVHHPHLAQKTLEDDRCAVKKFDSAAGRESVLSHACPVQDTYLQETQGGAYSQGASYAVVQDIYQAGFHDCYINLLEQFQARAYIIVPIFCGSKLWGLLATYQNSGSRQWKTTETNVVVEIGNQLGVALQQAELLAKVQKQSEALQQSTQRERDKATQLKLTLEELRHTQSQLIQTEKMSSLGQMVAGVAHEINNPVCFILGNLAPAKEYFQDALRLIQLYQETYPNPTPAIQELAYEIDLQFLREDWSKLMHSMQVGAERIEAIVRSLKTFSRLNESELKPVDIHEGIDNTLLILQSRLRAEGDRPEIKVIKDYGSLPKVTCYASQLNQVFMNLIDNAIDALENQPSPRVITIHTSLMGGDSGTRKGGNLTHPLRKNSPNSQALSSNNQWVMIRITDNGSGMHKEVQQKIFDPFFTTKSVGKGTGLGLSISHQIIVEKHQGQLKCLSVPGKGTELIVEIPVSGQTGTTHNRFPLQESNYKDRYCLTVFED</sequence>
<dbReference type="SMART" id="SM00086">
    <property type="entry name" value="PAC"/>
    <property type="match status" value="2"/>
</dbReference>
<feature type="transmembrane region" description="Helical" evidence="25">
    <location>
        <begin position="54"/>
        <end position="77"/>
    </location>
</feature>
<dbReference type="PROSITE" id="PS50112">
    <property type="entry name" value="PAS"/>
    <property type="match status" value="1"/>
</dbReference>
<keyword evidence="23" id="KW-0175">Coiled coil</keyword>
<keyword evidence="13" id="KW-0677">Repeat</keyword>
<evidence type="ECO:0000256" key="1">
    <source>
        <dbReference type="ARBA" id="ARBA00000085"/>
    </source>
</evidence>
<protein>
    <recommendedName>
        <fullName evidence="7">histidine kinase</fullName>
        <ecNumber evidence="7">2.7.13.3</ecNumber>
    </recommendedName>
</protein>
<dbReference type="PROSITE" id="PS50113">
    <property type="entry name" value="PAC"/>
    <property type="match status" value="2"/>
</dbReference>
<keyword evidence="19" id="KW-0186">Copper</keyword>
<dbReference type="Pfam" id="PF08447">
    <property type="entry name" value="PAS_3"/>
    <property type="match status" value="2"/>
</dbReference>
<dbReference type="InterPro" id="IPR036097">
    <property type="entry name" value="HisK_dim/P_sf"/>
</dbReference>
<keyword evidence="15" id="KW-0936">Ethylene signaling pathway</keyword>
<evidence type="ECO:0000256" key="23">
    <source>
        <dbReference type="SAM" id="Coils"/>
    </source>
</evidence>
<dbReference type="KEGG" id="mic:Mic7113_2817"/>
<feature type="domain" description="Histidine kinase" evidence="27">
    <location>
        <begin position="676"/>
        <end position="952"/>
    </location>
</feature>
<dbReference type="PATRIC" id="fig|1173027.3.peg.3094"/>
<comment type="similarity">
    <text evidence="6">Belongs to the ethylene receptor family.</text>
</comment>
<accession>K9WE05</accession>
<dbReference type="InterPro" id="IPR003018">
    <property type="entry name" value="GAF"/>
</dbReference>
<feature type="region of interest" description="Disordered" evidence="24">
    <location>
        <begin position="845"/>
        <end position="872"/>
    </location>
</feature>
<dbReference type="InterPro" id="IPR000700">
    <property type="entry name" value="PAS-assoc_C"/>
</dbReference>
<evidence type="ECO:0000256" key="8">
    <source>
        <dbReference type="ARBA" id="ARBA00022475"/>
    </source>
</evidence>
<dbReference type="EMBL" id="CP003630">
    <property type="protein sequence ID" value="AFZ18600.1"/>
    <property type="molecule type" value="Genomic_DNA"/>
</dbReference>
<dbReference type="CDD" id="cd00082">
    <property type="entry name" value="HisKA"/>
    <property type="match status" value="1"/>
</dbReference>
<evidence type="ECO:0000256" key="9">
    <source>
        <dbReference type="ARBA" id="ARBA00022519"/>
    </source>
</evidence>
<keyword evidence="21 25" id="KW-0472">Membrane</keyword>
<dbReference type="Pfam" id="PF02518">
    <property type="entry name" value="HATPase_c"/>
    <property type="match status" value="1"/>
</dbReference>
<comment type="subcellular location">
    <subcellularLocation>
        <location evidence="3">Cell inner membrane</location>
        <topology evidence="3">Multi-pass membrane protein</topology>
    </subcellularLocation>
    <subcellularLocation>
        <location evidence="4">Endoplasmic reticulum membrane</location>
        <topology evidence="4">Multi-pass membrane protein</topology>
    </subcellularLocation>
</comment>
<dbReference type="InterPro" id="IPR003661">
    <property type="entry name" value="HisK_dim/P_dom"/>
</dbReference>
<feature type="domain" description="PAS" evidence="28">
    <location>
        <begin position="162"/>
        <end position="234"/>
    </location>
</feature>
<dbReference type="InterPro" id="IPR004358">
    <property type="entry name" value="Sig_transdc_His_kin-like_C"/>
</dbReference>
<feature type="transmembrane region" description="Helical" evidence="25">
    <location>
        <begin position="25"/>
        <end position="47"/>
    </location>
</feature>
<dbReference type="Gene3D" id="1.10.287.130">
    <property type="match status" value="1"/>
</dbReference>
<evidence type="ECO:0000256" key="12">
    <source>
        <dbReference type="ARBA" id="ARBA00022692"/>
    </source>
</evidence>
<evidence type="ECO:0000259" key="26">
    <source>
        <dbReference type="PROSITE" id="PS50046"/>
    </source>
</evidence>
<evidence type="ECO:0000256" key="15">
    <source>
        <dbReference type="ARBA" id="ARBA00022745"/>
    </source>
</evidence>
<dbReference type="InterPro" id="IPR036890">
    <property type="entry name" value="HATPase_C_sf"/>
</dbReference>
<dbReference type="EC" id="2.7.13.3" evidence="7"/>
<dbReference type="Pfam" id="PF25487">
    <property type="entry name" value="ETR1_N"/>
    <property type="match status" value="1"/>
</dbReference>
<dbReference type="Gene3D" id="3.30.450.40">
    <property type="match status" value="1"/>
</dbReference>
<dbReference type="SMART" id="SM00065">
    <property type="entry name" value="GAF"/>
    <property type="match status" value="1"/>
</dbReference>
<dbReference type="PANTHER" id="PTHR43065:SF48">
    <property type="entry name" value="HISTIDINE KINASE"/>
    <property type="match status" value="1"/>
</dbReference>
<dbReference type="SMART" id="SM00388">
    <property type="entry name" value="HisKA"/>
    <property type="match status" value="1"/>
</dbReference>
<evidence type="ECO:0000256" key="24">
    <source>
        <dbReference type="SAM" id="MobiDB-lite"/>
    </source>
</evidence>
<evidence type="ECO:0000256" key="13">
    <source>
        <dbReference type="ARBA" id="ARBA00022737"/>
    </source>
</evidence>
<dbReference type="InterPro" id="IPR005467">
    <property type="entry name" value="His_kinase_dom"/>
</dbReference>
<dbReference type="SMART" id="SM00387">
    <property type="entry name" value="HATPase_c"/>
    <property type="match status" value="1"/>
</dbReference>
<dbReference type="Gene3D" id="2.10.70.100">
    <property type="match status" value="1"/>
</dbReference>
<keyword evidence="20" id="KW-0902">Two-component regulatory system</keyword>
<dbReference type="InterPro" id="IPR016132">
    <property type="entry name" value="Phyto_chromo_attachment"/>
</dbReference>
<evidence type="ECO:0000256" key="17">
    <source>
        <dbReference type="ARBA" id="ARBA00022824"/>
    </source>
</evidence>
<dbReference type="GO" id="GO:0005886">
    <property type="term" value="C:plasma membrane"/>
    <property type="evidence" value="ECO:0007669"/>
    <property type="project" value="UniProtKB-SubCell"/>
</dbReference>
<evidence type="ECO:0000256" key="21">
    <source>
        <dbReference type="ARBA" id="ARBA00023136"/>
    </source>
</evidence>
<keyword evidence="31" id="KW-1185">Reference proteome</keyword>
<dbReference type="InterPro" id="IPR001610">
    <property type="entry name" value="PAC"/>
</dbReference>
<dbReference type="InterPro" id="IPR058544">
    <property type="entry name" value="ETR1_N"/>
</dbReference>
<dbReference type="PROSITE" id="PS50109">
    <property type="entry name" value="HIS_KIN"/>
    <property type="match status" value="1"/>
</dbReference>
<feature type="domain" description="PAC" evidence="29">
    <location>
        <begin position="238"/>
        <end position="291"/>
    </location>
</feature>
<dbReference type="AlphaFoldDB" id="K9WE05"/>
<dbReference type="eggNOG" id="COG2202">
    <property type="taxonomic scope" value="Bacteria"/>
</dbReference>
<keyword evidence="8" id="KW-1003">Cell membrane</keyword>
<evidence type="ECO:0000256" key="4">
    <source>
        <dbReference type="ARBA" id="ARBA00004477"/>
    </source>
</evidence>
<dbReference type="FunFam" id="2.10.70.100:FF:000001">
    <property type="entry name" value="Sensory transduction histidine kinase"/>
    <property type="match status" value="1"/>
</dbReference>
<dbReference type="SUPFAM" id="SSF55874">
    <property type="entry name" value="ATPase domain of HSP90 chaperone/DNA topoisomerase II/histidine kinase"/>
    <property type="match status" value="1"/>
</dbReference>
<keyword evidence="9" id="KW-0997">Cell inner membrane</keyword>
<dbReference type="Pfam" id="PF01590">
    <property type="entry name" value="GAF"/>
    <property type="match status" value="2"/>
</dbReference>
<evidence type="ECO:0000256" key="5">
    <source>
        <dbReference type="ARBA" id="ARBA00006402"/>
    </source>
</evidence>
<dbReference type="FunFam" id="3.30.450.20:FF:000088">
    <property type="entry name" value="Sensory transduction histidine kinase"/>
    <property type="match status" value="1"/>
</dbReference>
<evidence type="ECO:0000313" key="31">
    <source>
        <dbReference type="Proteomes" id="UP000010471"/>
    </source>
</evidence>
<keyword evidence="10" id="KW-0597">Phosphoprotein</keyword>
<keyword evidence="17" id="KW-0256">Endoplasmic reticulum</keyword>
<keyword evidence="18 25" id="KW-1133">Transmembrane helix</keyword>
<dbReference type="HOGENOM" id="CLU_000445_114_3_3"/>
<evidence type="ECO:0000256" key="7">
    <source>
        <dbReference type="ARBA" id="ARBA00012438"/>
    </source>
</evidence>
<dbReference type="eggNOG" id="COG4191">
    <property type="taxonomic scope" value="Bacteria"/>
</dbReference>
<dbReference type="Gene3D" id="3.30.450.20">
    <property type="entry name" value="PAS domain"/>
    <property type="match status" value="2"/>
</dbReference>
<dbReference type="CDD" id="cd00130">
    <property type="entry name" value="PAS"/>
    <property type="match status" value="2"/>
</dbReference>
<dbReference type="GO" id="GO:0000155">
    <property type="term" value="F:phosphorelay sensor kinase activity"/>
    <property type="evidence" value="ECO:0007669"/>
    <property type="project" value="InterPro"/>
</dbReference>
<comment type="cofactor">
    <cofactor evidence="2">
        <name>Cu cation</name>
        <dbReference type="ChEBI" id="CHEBI:23378"/>
    </cofactor>
</comment>
<evidence type="ECO:0000256" key="20">
    <source>
        <dbReference type="ARBA" id="ARBA00023012"/>
    </source>
</evidence>
<evidence type="ECO:0000259" key="29">
    <source>
        <dbReference type="PROSITE" id="PS50113"/>
    </source>
</evidence>
<dbReference type="Proteomes" id="UP000010471">
    <property type="component" value="Chromosome"/>
</dbReference>
<evidence type="ECO:0000256" key="11">
    <source>
        <dbReference type="ARBA" id="ARBA00022679"/>
    </source>
</evidence>
<keyword evidence="22" id="KW-1015">Disulfide bond</keyword>
<dbReference type="SMART" id="SM00091">
    <property type="entry name" value="PAS"/>
    <property type="match status" value="2"/>
</dbReference>
<evidence type="ECO:0000256" key="16">
    <source>
        <dbReference type="ARBA" id="ARBA00022777"/>
    </source>
</evidence>
<dbReference type="PANTHER" id="PTHR43065">
    <property type="entry name" value="SENSOR HISTIDINE KINASE"/>
    <property type="match status" value="1"/>
</dbReference>
<dbReference type="STRING" id="1173027.Mic7113_2817"/>
<dbReference type="Gene3D" id="3.30.565.10">
    <property type="entry name" value="Histidine kinase-like ATPase, C-terminal domain"/>
    <property type="match status" value="1"/>
</dbReference>
<dbReference type="RefSeq" id="WP_015182749.1">
    <property type="nucleotide sequence ID" value="NC_019738.1"/>
</dbReference>
<dbReference type="PROSITE" id="PS50046">
    <property type="entry name" value="PHYTOCHROME_2"/>
    <property type="match status" value="1"/>
</dbReference>
<dbReference type="NCBIfam" id="TIGR00229">
    <property type="entry name" value="sensory_box"/>
    <property type="match status" value="2"/>
</dbReference>
<dbReference type="InterPro" id="IPR013655">
    <property type="entry name" value="PAS_fold_3"/>
</dbReference>
<evidence type="ECO:0000259" key="27">
    <source>
        <dbReference type="PROSITE" id="PS50109"/>
    </source>
</evidence>
<evidence type="ECO:0000256" key="25">
    <source>
        <dbReference type="SAM" id="Phobius"/>
    </source>
</evidence>
<dbReference type="InterPro" id="IPR000014">
    <property type="entry name" value="PAS"/>
</dbReference>
<organism evidence="30 31">
    <name type="scientific">Allocoleopsis franciscana PCC 7113</name>
    <dbReference type="NCBI Taxonomy" id="1173027"/>
    <lineage>
        <taxon>Bacteria</taxon>
        <taxon>Bacillati</taxon>
        <taxon>Cyanobacteriota</taxon>
        <taxon>Cyanophyceae</taxon>
        <taxon>Coleofasciculales</taxon>
        <taxon>Coleofasciculaceae</taxon>
        <taxon>Allocoleopsis</taxon>
        <taxon>Allocoleopsis franciscana</taxon>
    </lineage>
</organism>
<proteinExistence type="inferred from homology"/>
<gene>
    <name evidence="30" type="ORF">Mic7113_2817</name>
</gene>
<keyword evidence="11" id="KW-0808">Transferase</keyword>
<evidence type="ECO:0000256" key="14">
    <source>
        <dbReference type="ARBA" id="ARBA00022741"/>
    </source>
</evidence>
<feature type="domain" description="Phytochrome chromophore attachment site" evidence="26">
    <location>
        <begin position="439"/>
        <end position="612"/>
    </location>
</feature>
<comment type="similarity">
    <text evidence="5">In the N-terminal section; belongs to the phytochrome family.</text>
</comment>
<comment type="catalytic activity">
    <reaction evidence="1">
        <text>ATP + protein L-histidine = ADP + protein N-phospho-L-histidine.</text>
        <dbReference type="EC" id="2.7.13.3"/>
    </reaction>
</comment>
<dbReference type="SUPFAM" id="SSF55781">
    <property type="entry name" value="GAF domain-like"/>
    <property type="match status" value="1"/>
</dbReference>
<evidence type="ECO:0000256" key="6">
    <source>
        <dbReference type="ARBA" id="ARBA00009842"/>
    </source>
</evidence>
<keyword evidence="12 25" id="KW-0812">Transmembrane</keyword>
<dbReference type="GO" id="GO:0005524">
    <property type="term" value="F:ATP binding"/>
    <property type="evidence" value="ECO:0007669"/>
    <property type="project" value="UniProtKB-KW"/>
</dbReference>
<dbReference type="SUPFAM" id="SSF55785">
    <property type="entry name" value="PYP-like sensor domain (PAS domain)"/>
    <property type="match status" value="2"/>
</dbReference>
<evidence type="ECO:0000256" key="19">
    <source>
        <dbReference type="ARBA" id="ARBA00023008"/>
    </source>
</evidence>
<dbReference type="InterPro" id="IPR003594">
    <property type="entry name" value="HATPase_dom"/>
</dbReference>
<dbReference type="PRINTS" id="PR00344">
    <property type="entry name" value="BCTRLSENSOR"/>
</dbReference>
<dbReference type="SUPFAM" id="SSF47384">
    <property type="entry name" value="Homodimeric domain of signal transducing histidine kinase"/>
    <property type="match status" value="1"/>
</dbReference>
<evidence type="ECO:0000256" key="18">
    <source>
        <dbReference type="ARBA" id="ARBA00022989"/>
    </source>
</evidence>
<name>K9WE05_9CYAN</name>
<feature type="domain" description="PAC" evidence="29">
    <location>
        <begin position="367"/>
        <end position="419"/>
    </location>
</feature>
<evidence type="ECO:0000259" key="28">
    <source>
        <dbReference type="PROSITE" id="PS50112"/>
    </source>
</evidence>
<evidence type="ECO:0000256" key="22">
    <source>
        <dbReference type="ARBA" id="ARBA00023157"/>
    </source>
</evidence>
<keyword evidence="14" id="KW-0547">Nucleotide-binding</keyword>
<dbReference type="eggNOG" id="COG2203">
    <property type="taxonomic scope" value="Bacteria"/>
</dbReference>
<dbReference type="InterPro" id="IPR035965">
    <property type="entry name" value="PAS-like_dom_sf"/>
</dbReference>
<reference evidence="30 31" key="1">
    <citation type="submission" date="2012-06" db="EMBL/GenBank/DDBJ databases">
        <title>Finished chromosome of genome of Microcoleus sp. PCC 7113.</title>
        <authorList>
            <consortium name="US DOE Joint Genome Institute"/>
            <person name="Gugger M."/>
            <person name="Coursin T."/>
            <person name="Rippka R."/>
            <person name="Tandeau De Marsac N."/>
            <person name="Huntemann M."/>
            <person name="Wei C.-L."/>
            <person name="Han J."/>
            <person name="Detter J.C."/>
            <person name="Han C."/>
            <person name="Tapia R."/>
            <person name="Chen A."/>
            <person name="Kyrpides N."/>
            <person name="Mavromatis K."/>
            <person name="Markowitz V."/>
            <person name="Szeto E."/>
            <person name="Ivanova N."/>
            <person name="Pagani I."/>
            <person name="Pati A."/>
            <person name="Goodwin L."/>
            <person name="Nordberg H.P."/>
            <person name="Cantor M.N."/>
            <person name="Hua S.X."/>
            <person name="Woyke T."/>
            <person name="Kerfeld C.A."/>
        </authorList>
    </citation>
    <scope>NUCLEOTIDE SEQUENCE [LARGE SCALE GENOMIC DNA]</scope>
    <source>
        <strain evidence="30 31">PCC 7113</strain>
    </source>
</reference>
<keyword evidence="16" id="KW-0418">Kinase</keyword>
<dbReference type="InterPro" id="IPR029016">
    <property type="entry name" value="GAF-like_dom_sf"/>
</dbReference>
<evidence type="ECO:0000256" key="3">
    <source>
        <dbReference type="ARBA" id="ARBA00004429"/>
    </source>
</evidence>
<feature type="coiled-coil region" evidence="23">
    <location>
        <begin position="128"/>
        <end position="172"/>
    </location>
</feature>
<evidence type="ECO:0000256" key="2">
    <source>
        <dbReference type="ARBA" id="ARBA00001935"/>
    </source>
</evidence>
<evidence type="ECO:0000313" key="30">
    <source>
        <dbReference type="EMBL" id="AFZ18600.1"/>
    </source>
</evidence>